<dbReference type="EMBL" id="MTYJ01000111">
    <property type="protein sequence ID" value="OQV14042.1"/>
    <property type="molecule type" value="Genomic_DNA"/>
</dbReference>
<accession>A0A1W0WFT0</accession>
<gene>
    <name evidence="1" type="ORF">BV898_11708</name>
</gene>
<protein>
    <submittedName>
        <fullName evidence="1">Uncharacterized protein</fullName>
    </submittedName>
</protein>
<comment type="caution">
    <text evidence="1">The sequence shown here is derived from an EMBL/GenBank/DDBJ whole genome shotgun (WGS) entry which is preliminary data.</text>
</comment>
<sequence length="113" mass="12691">MSGFASAYGEPFAKYSEWNVMVRLVRYRTVTPSAIGLSVGKVFAQYVDDNCDRAAISGWSETSTHEEWGETYRRIGWSFVHGDLPAIQADDALLRSLARKVGNNDARCDWIPK</sequence>
<organism evidence="1 2">
    <name type="scientific">Hypsibius exemplaris</name>
    <name type="common">Freshwater tardigrade</name>
    <dbReference type="NCBI Taxonomy" id="2072580"/>
    <lineage>
        <taxon>Eukaryota</taxon>
        <taxon>Metazoa</taxon>
        <taxon>Ecdysozoa</taxon>
        <taxon>Tardigrada</taxon>
        <taxon>Eutardigrada</taxon>
        <taxon>Parachela</taxon>
        <taxon>Hypsibioidea</taxon>
        <taxon>Hypsibiidae</taxon>
        <taxon>Hypsibius</taxon>
    </lineage>
</organism>
<evidence type="ECO:0000313" key="1">
    <source>
        <dbReference type="EMBL" id="OQV14042.1"/>
    </source>
</evidence>
<proteinExistence type="predicted"/>
<name>A0A1W0WFT0_HYPEX</name>
<dbReference type="AlphaFoldDB" id="A0A1W0WFT0"/>
<keyword evidence="2" id="KW-1185">Reference proteome</keyword>
<dbReference type="Proteomes" id="UP000192578">
    <property type="component" value="Unassembled WGS sequence"/>
</dbReference>
<reference evidence="2" key="1">
    <citation type="submission" date="2017-01" db="EMBL/GenBank/DDBJ databases">
        <title>Comparative genomics of anhydrobiosis in the tardigrade Hypsibius dujardini.</title>
        <authorList>
            <person name="Yoshida Y."/>
            <person name="Koutsovoulos G."/>
            <person name="Laetsch D."/>
            <person name="Stevens L."/>
            <person name="Kumar S."/>
            <person name="Horikawa D."/>
            <person name="Ishino K."/>
            <person name="Komine S."/>
            <person name="Tomita M."/>
            <person name="Blaxter M."/>
            <person name="Arakawa K."/>
        </authorList>
    </citation>
    <scope>NUCLEOTIDE SEQUENCE [LARGE SCALE GENOMIC DNA]</scope>
    <source>
        <strain evidence="2">Z151</strain>
    </source>
</reference>
<evidence type="ECO:0000313" key="2">
    <source>
        <dbReference type="Proteomes" id="UP000192578"/>
    </source>
</evidence>